<evidence type="ECO:0000256" key="1">
    <source>
        <dbReference type="SAM" id="MobiDB-lite"/>
    </source>
</evidence>
<dbReference type="GO" id="GO:0033148">
    <property type="term" value="P:positive regulation of intracellular estrogen receptor signaling pathway"/>
    <property type="evidence" value="ECO:0007669"/>
    <property type="project" value="TreeGrafter"/>
</dbReference>
<feature type="region of interest" description="Disordered" evidence="1">
    <location>
        <begin position="55"/>
        <end position="150"/>
    </location>
</feature>
<evidence type="ECO:0000313" key="2">
    <source>
        <dbReference type="EMBL" id="SVE93414.1"/>
    </source>
</evidence>
<dbReference type="GO" id="GO:0044666">
    <property type="term" value="C:MLL3/4 complex"/>
    <property type="evidence" value="ECO:0007669"/>
    <property type="project" value="TreeGrafter"/>
</dbReference>
<feature type="compositionally biased region" description="Basic and acidic residues" evidence="1">
    <location>
        <begin position="73"/>
        <end position="83"/>
    </location>
</feature>
<accession>A0A4Y7NLD9</accession>
<reference evidence="2" key="1">
    <citation type="submission" date="2018-08" db="EMBL/GenBank/DDBJ databases">
        <authorList>
            <person name="Cornetti L."/>
        </authorList>
    </citation>
    <scope>NUCLEOTIDE SEQUENCE</scope>
    <source>
        <strain evidence="2">DE-FRO-2-1</strain>
    </source>
</reference>
<dbReference type="EMBL" id="LR023795">
    <property type="protein sequence ID" value="SVE93414.1"/>
    <property type="molecule type" value="mRNA"/>
</dbReference>
<dbReference type="GO" id="GO:0030331">
    <property type="term" value="F:nuclear estrogen receptor binding"/>
    <property type="evidence" value="ECO:0007669"/>
    <property type="project" value="TreeGrafter"/>
</dbReference>
<dbReference type="GO" id="GO:1902808">
    <property type="term" value="P:positive regulation of cell cycle G1/S phase transition"/>
    <property type="evidence" value="ECO:0007669"/>
    <property type="project" value="TreeGrafter"/>
</dbReference>
<dbReference type="AlphaFoldDB" id="A0A4Y7NLD9"/>
<sequence length="150" mass="16773">METGWKVDCSDDENYGLTYSEMCQQWMPAPETFAQLIESYNEEKSCSLLKLSWICPGRKDPNAKEDDGDIENEEQKAEEKSDFDFLDEPNSSKLGPRRAGPGLSSNKQPRGSAKKKTTSLDGVLSSMRRHRKLDQMDKTPAAPNPAPKAS</sequence>
<dbReference type="PANTHER" id="PTHR28467:SF1">
    <property type="entry name" value="PAXIP1-ASSOCIATED GLUTAMATE-RICH PROTEIN 1"/>
    <property type="match status" value="1"/>
</dbReference>
<name>A0A4Y7NLD9_9CRUS</name>
<dbReference type="Pfam" id="PF15364">
    <property type="entry name" value="PAXIP1_C"/>
    <property type="match status" value="1"/>
</dbReference>
<gene>
    <name evidence="2" type="primary">EOG090X0M0J</name>
</gene>
<dbReference type="InterPro" id="IPR028213">
    <property type="entry name" value="PA1"/>
</dbReference>
<protein>
    <submittedName>
        <fullName evidence="2">EOG090X0M0J</fullName>
    </submittedName>
</protein>
<dbReference type="PANTHER" id="PTHR28467">
    <property type="entry name" value="PAXIP1-ASSOCIATED GLUTAMATE-RICH PROTEIN 1"/>
    <property type="match status" value="1"/>
</dbReference>
<proteinExistence type="evidence at transcript level"/>
<organism evidence="2">
    <name type="scientific">Moina brachiata</name>
    <dbReference type="NCBI Taxonomy" id="675436"/>
    <lineage>
        <taxon>Eukaryota</taxon>
        <taxon>Metazoa</taxon>
        <taxon>Ecdysozoa</taxon>
        <taxon>Arthropoda</taxon>
        <taxon>Crustacea</taxon>
        <taxon>Branchiopoda</taxon>
        <taxon>Diplostraca</taxon>
        <taxon>Cladocera</taxon>
        <taxon>Anomopoda</taxon>
        <taxon>Moinidae</taxon>
        <taxon>Moina</taxon>
    </lineage>
</organism>